<dbReference type="Pfam" id="PF00775">
    <property type="entry name" value="Dioxygenase_C"/>
    <property type="match status" value="1"/>
</dbReference>
<keyword evidence="6" id="KW-0408">Iron</keyword>
<dbReference type="PANTHER" id="PTHR33711">
    <property type="entry name" value="DIOXYGENASE, PUTATIVE (AFU_ORTHOLOGUE AFUA_2G02910)-RELATED"/>
    <property type="match status" value="1"/>
</dbReference>
<feature type="domain" description="Intradiol ring-cleavage dioxygenases" evidence="7">
    <location>
        <begin position="129"/>
        <end position="157"/>
    </location>
</feature>
<comment type="caution">
    <text evidence="8">The sequence shown here is derived from an EMBL/GenBank/DDBJ whole genome shotgun (WGS) entry which is preliminary data.</text>
</comment>
<evidence type="ECO:0000256" key="2">
    <source>
        <dbReference type="ARBA" id="ARBA00007825"/>
    </source>
</evidence>
<gene>
    <name evidence="8" type="ORF">N5A92_06080</name>
</gene>
<name>A0ABT2LJ35_9HYPH</name>
<evidence type="ECO:0000256" key="4">
    <source>
        <dbReference type="ARBA" id="ARBA00022964"/>
    </source>
</evidence>
<dbReference type="InterPro" id="IPR015889">
    <property type="entry name" value="Intradiol_dOase_core"/>
</dbReference>
<comment type="similarity">
    <text evidence="2">Belongs to the intradiol ring-cleavage dioxygenase family.</text>
</comment>
<dbReference type="CDD" id="cd03461">
    <property type="entry name" value="1_2-HQD"/>
    <property type="match status" value="1"/>
</dbReference>
<evidence type="ECO:0000256" key="6">
    <source>
        <dbReference type="ARBA" id="ARBA00023004"/>
    </source>
</evidence>
<dbReference type="GO" id="GO:0051213">
    <property type="term" value="F:dioxygenase activity"/>
    <property type="evidence" value="ECO:0007669"/>
    <property type="project" value="UniProtKB-KW"/>
</dbReference>
<dbReference type="InterPro" id="IPR039390">
    <property type="entry name" value="1_2-HQD/HQD"/>
</dbReference>
<keyword evidence="4 8" id="KW-0223">Dioxygenase</keyword>
<dbReference type="InterPro" id="IPR007535">
    <property type="entry name" value="Catechol_dOase_N"/>
</dbReference>
<dbReference type="PANTHER" id="PTHR33711:SF7">
    <property type="entry name" value="INTRADIOL RING-CLEAVAGE DIOXYGENASES DOMAIN-CONTAINING PROTEIN-RELATED"/>
    <property type="match status" value="1"/>
</dbReference>
<evidence type="ECO:0000256" key="3">
    <source>
        <dbReference type="ARBA" id="ARBA00022723"/>
    </source>
</evidence>
<comment type="cofactor">
    <cofactor evidence="1">
        <name>Fe(3+)</name>
        <dbReference type="ChEBI" id="CHEBI:29034"/>
    </cofactor>
</comment>
<evidence type="ECO:0000259" key="7">
    <source>
        <dbReference type="PROSITE" id="PS00083"/>
    </source>
</evidence>
<evidence type="ECO:0000256" key="5">
    <source>
        <dbReference type="ARBA" id="ARBA00023002"/>
    </source>
</evidence>
<reference evidence="8 9" key="1">
    <citation type="submission" date="2022-09" db="EMBL/GenBank/DDBJ databases">
        <title>Chelativorans salina sp. nov., a novel slightly halophilic bacterium isolated from a saline lake sediment enrichment.</title>
        <authorList>
            <person name="Gao L."/>
            <person name="Fang B.-Z."/>
            <person name="Li W.-J."/>
        </authorList>
    </citation>
    <scope>NUCLEOTIDE SEQUENCE [LARGE SCALE GENOMIC DNA]</scope>
    <source>
        <strain evidence="8 9">EGI FJ00035</strain>
    </source>
</reference>
<accession>A0ABT2LJ35</accession>
<keyword evidence="5" id="KW-0560">Oxidoreductase</keyword>
<dbReference type="Gene3D" id="2.60.130.10">
    <property type="entry name" value="Aromatic compound dioxygenase"/>
    <property type="match status" value="1"/>
</dbReference>
<organism evidence="8 9">
    <name type="scientific">Chelativorans salis</name>
    <dbReference type="NCBI Taxonomy" id="2978478"/>
    <lineage>
        <taxon>Bacteria</taxon>
        <taxon>Pseudomonadati</taxon>
        <taxon>Pseudomonadota</taxon>
        <taxon>Alphaproteobacteria</taxon>
        <taxon>Hyphomicrobiales</taxon>
        <taxon>Phyllobacteriaceae</taxon>
        <taxon>Chelativorans</taxon>
    </lineage>
</organism>
<dbReference type="InterPro" id="IPR050770">
    <property type="entry name" value="Intradiol_RC_Dioxygenase"/>
</dbReference>
<dbReference type="Pfam" id="PF04444">
    <property type="entry name" value="Dioxygenase_N"/>
    <property type="match status" value="1"/>
</dbReference>
<dbReference type="RefSeq" id="WP_260902281.1">
    <property type="nucleotide sequence ID" value="NZ_JAOCZP010000002.1"/>
</dbReference>
<proteinExistence type="inferred from homology"/>
<evidence type="ECO:0000313" key="8">
    <source>
        <dbReference type="EMBL" id="MCT7374601.1"/>
    </source>
</evidence>
<protein>
    <submittedName>
        <fullName evidence="8">Intradiol ring-cleavage dioxygenase</fullName>
    </submittedName>
</protein>
<dbReference type="EMBL" id="JAOCZP010000002">
    <property type="protein sequence ID" value="MCT7374601.1"/>
    <property type="molecule type" value="Genomic_DNA"/>
</dbReference>
<dbReference type="InterPro" id="IPR000627">
    <property type="entry name" value="Intradiol_dOase_C"/>
</dbReference>
<dbReference type="PROSITE" id="PS00083">
    <property type="entry name" value="INTRADIOL_DIOXYGENAS"/>
    <property type="match status" value="1"/>
</dbReference>
<dbReference type="Proteomes" id="UP001320831">
    <property type="component" value="Unassembled WGS sequence"/>
</dbReference>
<keyword evidence="3" id="KW-0479">Metal-binding</keyword>
<keyword evidence="9" id="KW-1185">Reference proteome</keyword>
<evidence type="ECO:0000256" key="1">
    <source>
        <dbReference type="ARBA" id="ARBA00001965"/>
    </source>
</evidence>
<dbReference type="SUPFAM" id="SSF49482">
    <property type="entry name" value="Aromatic compound dioxygenase"/>
    <property type="match status" value="1"/>
</dbReference>
<sequence>MGNFNEFTITDAVVERVHEAEDPRIREISEAVVRHLHALVREVRPSQEEWKFVIDFLTRTGQISDDKRQEFILLSDTLGISMLIDAINHPAGGGATETTVLGPFYVESPPEKTLGEDISAGMEGQPLYVSGSVSGGDGKPLAGAIVDVWHSDDDGHYDVQQLDAIGGLAMRARFRADEAGRFHFWTIKPAAYPIPHDGPVGDMLKAQGRHPWRPAHVHFMIDAPEHERLVTHVFVAGDPYLDSDAVFGVKDSLIREFPEHLAGTAPDGRRMDQPYSHLHYDFQLESKPAAKG</sequence>
<evidence type="ECO:0000313" key="9">
    <source>
        <dbReference type="Proteomes" id="UP001320831"/>
    </source>
</evidence>